<dbReference type="InterPro" id="IPR023797">
    <property type="entry name" value="RNA3'_phos_cyclase_dom"/>
</dbReference>
<evidence type="ECO:0000313" key="2">
    <source>
        <dbReference type="EMBL" id="KAF6239603.1"/>
    </source>
</evidence>
<dbReference type="PANTHER" id="PTHR11096:SF0">
    <property type="entry name" value="RNA 3'-TERMINAL PHOSPHATE CYCLASE"/>
    <property type="match status" value="1"/>
</dbReference>
<dbReference type="GO" id="GO:0006396">
    <property type="term" value="P:RNA processing"/>
    <property type="evidence" value="ECO:0007669"/>
    <property type="project" value="InterPro"/>
</dbReference>
<protein>
    <recommendedName>
        <fullName evidence="1">RNA 3'-terminal phosphate cyclase domain-containing protein</fullName>
    </recommendedName>
</protein>
<dbReference type="GeneID" id="59283822"/>
<dbReference type="Proteomes" id="UP000578531">
    <property type="component" value="Unassembled WGS sequence"/>
</dbReference>
<reference evidence="2 3" key="1">
    <citation type="journal article" date="2020" name="Genomics">
        <title>Complete, high-quality genomes from long-read metagenomic sequencing of two wolf lichen thalli reveals enigmatic genome architecture.</title>
        <authorList>
            <person name="McKenzie S.K."/>
            <person name="Walston R.F."/>
            <person name="Allen J.L."/>
        </authorList>
    </citation>
    <scope>NUCLEOTIDE SEQUENCE [LARGE SCALE GENOMIC DNA]</scope>
    <source>
        <strain evidence="2">WasteWater2</strain>
    </source>
</reference>
<dbReference type="AlphaFoldDB" id="A0A8H6L8H7"/>
<sequence>MSGQGYPTSPTPIHLDGTTLEGGGQLLRLALSLSSLTQIPIYVTDIRGKRPGKVSGLKASHLAGVKWLSNATAATTEGMEVKNPLAAEQRLQSTRVKNEHVSRTEGEKEGVWEDIFDNGQLVRRQSHIPMSSPGSILLVLQAILPYLLMSNCNNVEGQKTVVPLRVTIEGGTNVSSSPSIEYFSQVLLPMLSQKLSIPPITTSLHKRGWSTGRSEIGSVTFDIEPLPQAFVLPTFSFQDRGELAKVHVSVLAPEATARNRIRDKVTAQLLAYSPEIEILFPVDENSGSEKRLYLLLVAETSNGYRLGRDWLFDEKARGLSMEQLCERLVSKVVKDLKKELKHGGCVDEYMQDQTVVFQALAAGKAEVDCGIEREATLHTKTARWVTEQMIGAGFDELGRCQGLGYAVGEDFQKRSGMPLQA</sequence>
<organism evidence="2 3">
    <name type="scientific">Letharia columbiana</name>
    <dbReference type="NCBI Taxonomy" id="112416"/>
    <lineage>
        <taxon>Eukaryota</taxon>
        <taxon>Fungi</taxon>
        <taxon>Dikarya</taxon>
        <taxon>Ascomycota</taxon>
        <taxon>Pezizomycotina</taxon>
        <taxon>Lecanoromycetes</taxon>
        <taxon>OSLEUM clade</taxon>
        <taxon>Lecanoromycetidae</taxon>
        <taxon>Lecanorales</taxon>
        <taxon>Lecanorineae</taxon>
        <taxon>Parmeliaceae</taxon>
        <taxon>Letharia</taxon>
    </lineage>
</organism>
<dbReference type="Gene3D" id="3.65.10.20">
    <property type="entry name" value="RNA 3'-terminal phosphate cyclase domain"/>
    <property type="match status" value="1"/>
</dbReference>
<dbReference type="GO" id="GO:0003963">
    <property type="term" value="F:RNA-3'-phosphate cyclase activity"/>
    <property type="evidence" value="ECO:0007669"/>
    <property type="project" value="TreeGrafter"/>
</dbReference>
<keyword evidence="3" id="KW-1185">Reference proteome</keyword>
<name>A0A8H6L8H7_9LECA</name>
<dbReference type="InterPro" id="IPR036553">
    <property type="entry name" value="RPTC_insert"/>
</dbReference>
<comment type="caution">
    <text evidence="2">The sequence shown here is derived from an EMBL/GenBank/DDBJ whole genome shotgun (WGS) entry which is preliminary data.</text>
</comment>
<accession>A0A8H6L8H7</accession>
<dbReference type="PANTHER" id="PTHR11096">
    <property type="entry name" value="RNA 3' TERMINAL PHOSPHATE CYCLASE"/>
    <property type="match status" value="1"/>
</dbReference>
<dbReference type="RefSeq" id="XP_037168878.1">
    <property type="nucleotide sequence ID" value="XM_037304083.1"/>
</dbReference>
<evidence type="ECO:0000313" key="3">
    <source>
        <dbReference type="Proteomes" id="UP000578531"/>
    </source>
</evidence>
<dbReference type="InterPro" id="IPR000228">
    <property type="entry name" value="RNA3'_term_phos_cyc"/>
</dbReference>
<dbReference type="SUPFAM" id="SSF55205">
    <property type="entry name" value="EPT/RTPC-like"/>
    <property type="match status" value="2"/>
</dbReference>
<dbReference type="InterPro" id="IPR013792">
    <property type="entry name" value="RNA3'P_cycl/enolpyr_Trfase_a/b"/>
</dbReference>
<gene>
    <name evidence="2" type="ORF">HO173_002148</name>
</gene>
<proteinExistence type="predicted"/>
<dbReference type="EMBL" id="JACCJC010000005">
    <property type="protein sequence ID" value="KAF6239603.1"/>
    <property type="molecule type" value="Genomic_DNA"/>
</dbReference>
<evidence type="ECO:0000259" key="1">
    <source>
        <dbReference type="Pfam" id="PF01137"/>
    </source>
</evidence>
<dbReference type="GO" id="GO:0005634">
    <property type="term" value="C:nucleus"/>
    <property type="evidence" value="ECO:0007669"/>
    <property type="project" value="TreeGrafter"/>
</dbReference>
<dbReference type="Pfam" id="PF01137">
    <property type="entry name" value="RTC"/>
    <property type="match status" value="1"/>
</dbReference>
<feature type="domain" description="RNA 3'-terminal phosphate cyclase" evidence="1">
    <location>
        <begin position="20"/>
        <end position="394"/>
    </location>
</feature>
<dbReference type="InterPro" id="IPR037136">
    <property type="entry name" value="RNA3'_phos_cyclase_dom_sf"/>
</dbReference>
<dbReference type="OrthoDB" id="25029at2759"/>
<dbReference type="Gene3D" id="3.30.360.20">
    <property type="entry name" value="RNA 3'-terminal phosphate cyclase, insert domain"/>
    <property type="match status" value="1"/>
</dbReference>